<dbReference type="Proteomes" id="UP000008817">
    <property type="component" value="Plasmid pC"/>
</dbReference>
<dbReference type="InterPro" id="IPR029068">
    <property type="entry name" value="Glyas_Bleomycin-R_OHBP_Dase"/>
</dbReference>
<evidence type="ECO:0000313" key="3">
    <source>
        <dbReference type="Proteomes" id="UP000008817"/>
    </source>
</evidence>
<dbReference type="SUPFAM" id="SSF54593">
    <property type="entry name" value="Glyoxalase/Bleomycin resistance protein/Dihydroxybiphenyl dioxygenase"/>
    <property type="match status" value="1"/>
</dbReference>
<dbReference type="PANTHER" id="PTHR21366">
    <property type="entry name" value="GLYOXALASE FAMILY PROTEIN"/>
    <property type="match status" value="1"/>
</dbReference>
<dbReference type="PANTHER" id="PTHR21366:SF22">
    <property type="entry name" value="VOC DOMAIN-CONTAINING PROTEIN"/>
    <property type="match status" value="1"/>
</dbReference>
<dbReference type="PROSITE" id="PS51819">
    <property type="entry name" value="VOC"/>
    <property type="match status" value="1"/>
</dbReference>
<proteinExistence type="predicted"/>
<feature type="domain" description="VOC" evidence="1">
    <location>
        <begin position="10"/>
        <end position="130"/>
    </location>
</feature>
<dbReference type="HOGENOM" id="CLU_046006_12_4_5"/>
<gene>
    <name evidence="2" type="ordered locus">RHECIAT_PC0000785</name>
</gene>
<reference evidence="2 3" key="1">
    <citation type="submission" date="2008-04" db="EMBL/GenBank/DDBJ databases">
        <title>Genome diversity and DNA divergence of Rhizobium etli.</title>
        <authorList>
            <person name="Gonzalez V."/>
            <person name="Acosta J.L."/>
            <person name="Santamaria R.I."/>
            <person name="Bustos P."/>
            <person name="Hernandez-Gonzalez I.L."/>
            <person name="Fernandez J.L."/>
            <person name="Diaz R."/>
            <person name="Flores M."/>
            <person name="Mora J."/>
            <person name="Palacios R."/>
            <person name="Davila G."/>
        </authorList>
    </citation>
    <scope>NUCLEOTIDE SEQUENCE [LARGE SCALE GENOMIC DNA]</scope>
    <source>
        <strain evidence="3">CIAT 652</strain>
        <plasmid evidence="3">Plasmid pC</plasmid>
    </source>
</reference>
<dbReference type="InterPro" id="IPR050383">
    <property type="entry name" value="GlyoxalaseI/FosfomycinResist"/>
</dbReference>
<protein>
    <submittedName>
        <fullName evidence="2">Putative glyoxalase protein</fullName>
    </submittedName>
</protein>
<dbReference type="Pfam" id="PF00903">
    <property type="entry name" value="Glyoxalase"/>
    <property type="match status" value="1"/>
</dbReference>
<dbReference type="AlphaFoldDB" id="B3Q454"/>
<dbReference type="InterPro" id="IPR037523">
    <property type="entry name" value="VOC_core"/>
</dbReference>
<sequence>MEDVVNLEYRIDHFSLLVKDLARSIKFYTDVFGFEVIAETSNAKIRWLKIGGSDTIHLSEGDTTTTSLRKDTHFALRVSDLDVFLADMQNRAIAYYDWPGNINKVGERFDGYRQVYIQDPDGYWIEVNNHGP</sequence>
<accession>B3Q454</accession>
<evidence type="ECO:0000259" key="1">
    <source>
        <dbReference type="PROSITE" id="PS51819"/>
    </source>
</evidence>
<dbReference type="EMBL" id="CP001077">
    <property type="protein sequence ID" value="ACE94858.1"/>
    <property type="molecule type" value="Genomic_DNA"/>
</dbReference>
<dbReference type="Gene3D" id="3.10.180.10">
    <property type="entry name" value="2,3-Dihydroxybiphenyl 1,2-Dioxygenase, domain 1"/>
    <property type="match status" value="1"/>
</dbReference>
<organism evidence="2 3">
    <name type="scientific">Rhizobium etli (strain CIAT 652)</name>
    <dbReference type="NCBI Taxonomy" id="491916"/>
    <lineage>
        <taxon>Bacteria</taxon>
        <taxon>Pseudomonadati</taxon>
        <taxon>Pseudomonadota</taxon>
        <taxon>Alphaproteobacteria</taxon>
        <taxon>Hyphomicrobiales</taxon>
        <taxon>Rhizobiaceae</taxon>
        <taxon>Rhizobium/Agrobacterium group</taxon>
        <taxon>Rhizobium</taxon>
    </lineage>
</organism>
<dbReference type="InterPro" id="IPR004360">
    <property type="entry name" value="Glyas_Fos-R_dOase_dom"/>
</dbReference>
<evidence type="ECO:0000313" key="2">
    <source>
        <dbReference type="EMBL" id="ACE94858.1"/>
    </source>
</evidence>
<name>B3Q454_RHIE6</name>
<keyword evidence="2" id="KW-0614">Plasmid</keyword>
<geneLocation type="plasmid" evidence="2 3">
    <name>pC</name>
</geneLocation>
<dbReference type="KEGG" id="rec:RHECIAT_PC0000785"/>
<dbReference type="eggNOG" id="COG0346">
    <property type="taxonomic scope" value="Bacteria"/>
</dbReference>